<dbReference type="AlphaFoldDB" id="A0A382FFJ6"/>
<dbReference type="EMBL" id="UINC01049676">
    <property type="protein sequence ID" value="SVB61740.1"/>
    <property type="molecule type" value="Genomic_DNA"/>
</dbReference>
<organism evidence="1">
    <name type="scientific">marine metagenome</name>
    <dbReference type="NCBI Taxonomy" id="408172"/>
    <lineage>
        <taxon>unclassified sequences</taxon>
        <taxon>metagenomes</taxon>
        <taxon>ecological metagenomes</taxon>
    </lineage>
</organism>
<feature type="non-terminal residue" evidence="1">
    <location>
        <position position="1"/>
    </location>
</feature>
<gene>
    <name evidence="1" type="ORF">METZ01_LOCUS214594</name>
</gene>
<evidence type="ECO:0000313" key="1">
    <source>
        <dbReference type="EMBL" id="SVB61740.1"/>
    </source>
</evidence>
<reference evidence="1" key="1">
    <citation type="submission" date="2018-05" db="EMBL/GenBank/DDBJ databases">
        <authorList>
            <person name="Lanie J.A."/>
            <person name="Ng W.-L."/>
            <person name="Kazmierczak K.M."/>
            <person name="Andrzejewski T.M."/>
            <person name="Davidsen T.M."/>
            <person name="Wayne K.J."/>
            <person name="Tettelin H."/>
            <person name="Glass J.I."/>
            <person name="Rusch D."/>
            <person name="Podicherti R."/>
            <person name="Tsui H.-C.T."/>
            <person name="Winkler M.E."/>
        </authorList>
    </citation>
    <scope>NUCLEOTIDE SEQUENCE</scope>
</reference>
<proteinExistence type="predicted"/>
<protein>
    <submittedName>
        <fullName evidence="1">Uncharacterized protein</fullName>
    </submittedName>
</protein>
<sequence length="78" mass="8684">VSTSYGRLLHGWPEVHCEAHWSYLAGDLLPGTSNTAFLNGVPKPRDRSDENKTPLCKLAEATLVFSNIRIKHLLALKK</sequence>
<accession>A0A382FFJ6</accession>
<name>A0A382FFJ6_9ZZZZ</name>